<evidence type="ECO:0000256" key="2">
    <source>
        <dbReference type="SAM" id="MobiDB-lite"/>
    </source>
</evidence>
<feature type="compositionally biased region" description="Gly residues" evidence="2">
    <location>
        <begin position="66"/>
        <end position="86"/>
    </location>
</feature>
<dbReference type="EMBL" id="JAATEN010000009">
    <property type="protein sequence ID" value="NJQ01577.1"/>
    <property type="molecule type" value="Genomic_DNA"/>
</dbReference>
<protein>
    <submittedName>
        <fullName evidence="5">CapA family protein</fullName>
    </submittedName>
</protein>
<keyword evidence="3" id="KW-0732">Signal</keyword>
<name>A0ABX1BV45_9ACTN</name>
<gene>
    <name evidence="5" type="ORF">HCK00_13845</name>
</gene>
<evidence type="ECO:0000313" key="6">
    <source>
        <dbReference type="Proteomes" id="UP000695264"/>
    </source>
</evidence>
<comment type="similarity">
    <text evidence="1">Belongs to the CapA family.</text>
</comment>
<dbReference type="CDD" id="cd07381">
    <property type="entry name" value="MPP_CapA"/>
    <property type="match status" value="1"/>
</dbReference>
<dbReference type="PANTHER" id="PTHR33393">
    <property type="entry name" value="POLYGLUTAMINE SYNTHESIS ACCESSORY PROTEIN RV0574C-RELATED"/>
    <property type="match status" value="1"/>
</dbReference>
<proteinExistence type="inferred from homology"/>
<dbReference type="Pfam" id="PF09587">
    <property type="entry name" value="PGA_cap"/>
    <property type="match status" value="1"/>
</dbReference>
<comment type="caution">
    <text evidence="5">The sequence shown here is derived from an EMBL/GenBank/DDBJ whole genome shotgun (WGS) entry which is preliminary data.</text>
</comment>
<accession>A0ABX1BV45</accession>
<organism evidence="5 6">
    <name type="scientific">Streptomyces zingiberis</name>
    <dbReference type="NCBI Taxonomy" id="2053010"/>
    <lineage>
        <taxon>Bacteria</taxon>
        <taxon>Bacillati</taxon>
        <taxon>Actinomycetota</taxon>
        <taxon>Actinomycetes</taxon>
        <taxon>Kitasatosporales</taxon>
        <taxon>Streptomycetaceae</taxon>
        <taxon>Streptomyces</taxon>
    </lineage>
</organism>
<dbReference type="Gene3D" id="3.60.21.10">
    <property type="match status" value="1"/>
</dbReference>
<dbReference type="InterPro" id="IPR019079">
    <property type="entry name" value="Capsule_synth_CapA"/>
</dbReference>
<feature type="region of interest" description="Disordered" evidence="2">
    <location>
        <begin position="63"/>
        <end position="88"/>
    </location>
</feature>
<feature type="signal peptide" evidence="3">
    <location>
        <begin position="1"/>
        <end position="18"/>
    </location>
</feature>
<reference evidence="5 6" key="1">
    <citation type="submission" date="2020-03" db="EMBL/GenBank/DDBJ databases">
        <title>WGS of actinomycetes isolated from Thailand.</title>
        <authorList>
            <person name="Thawai C."/>
        </authorList>
    </citation>
    <scope>NUCLEOTIDE SEQUENCE [LARGE SCALE GENOMIC DNA]</scope>
    <source>
        <strain evidence="5 6">PLAI 1-29</strain>
    </source>
</reference>
<keyword evidence="6" id="KW-1185">Reference proteome</keyword>
<evidence type="ECO:0000313" key="5">
    <source>
        <dbReference type="EMBL" id="NJQ01577.1"/>
    </source>
</evidence>
<dbReference type="Proteomes" id="UP000695264">
    <property type="component" value="Unassembled WGS sequence"/>
</dbReference>
<dbReference type="SMART" id="SM00854">
    <property type="entry name" value="PGA_cap"/>
    <property type="match status" value="1"/>
</dbReference>
<evidence type="ECO:0000259" key="4">
    <source>
        <dbReference type="SMART" id="SM00854"/>
    </source>
</evidence>
<dbReference type="SUPFAM" id="SSF56300">
    <property type="entry name" value="Metallo-dependent phosphatases"/>
    <property type="match status" value="1"/>
</dbReference>
<evidence type="ECO:0000256" key="3">
    <source>
        <dbReference type="SAM" id="SignalP"/>
    </source>
</evidence>
<feature type="domain" description="Capsule synthesis protein CapA" evidence="4">
    <location>
        <begin position="44"/>
        <end position="317"/>
    </location>
</feature>
<dbReference type="InterPro" id="IPR029052">
    <property type="entry name" value="Metallo-depent_PP-like"/>
</dbReference>
<evidence type="ECO:0000256" key="1">
    <source>
        <dbReference type="ARBA" id="ARBA00005662"/>
    </source>
</evidence>
<feature type="chain" id="PRO_5046993680" evidence="3">
    <location>
        <begin position="19"/>
        <end position="394"/>
    </location>
</feature>
<dbReference type="PANTHER" id="PTHR33393:SF13">
    <property type="entry name" value="PGA BIOSYNTHESIS PROTEIN CAPA"/>
    <property type="match status" value="1"/>
</dbReference>
<dbReference type="InterPro" id="IPR052169">
    <property type="entry name" value="CW_Biosynth-Accessory"/>
</dbReference>
<sequence>MYLGALAAVVLASCTARSALPGSGAGGGPGPGNGAAAAGRTAFTVLASGDVIPYPSVIEQARRDAGGGAGESGPSGTGAPGAGRAGPAGAVDHDFRRILAGVRPAVSAADVAVCHLETPLGPEEGPFTGYPLFRSPPQLAEGLRDTGYDTCSTSSNHTLDDGFAGVRRTLDALDRAGVRHAGSARGAAEARRPARLRAGGAEIAHLAYTYGTNGIPLPGGRTWAVNLLDPDRVVADARAARRAGADVVLVSLHWGTEWQQEPDAAQRSLARRLTAARTGGRPDIDLLIGTHNHVPQPYEKVGGTWVVYGLGDQVASFVPAKFRGNEGSMARFTFVPEGDRWTVRKAEFLPVHSDTGPPFRVVTATAGRFPEVRDRVRRAVLSRGAAADGLTEGR</sequence>